<comment type="caution">
    <text evidence="1">The sequence shown here is derived from an EMBL/GenBank/DDBJ whole genome shotgun (WGS) entry which is preliminary data.</text>
</comment>
<keyword evidence="2" id="KW-1185">Reference proteome</keyword>
<dbReference type="EMBL" id="CM037012">
    <property type="protein sequence ID" value="KAH7690828.1"/>
    <property type="molecule type" value="Genomic_DNA"/>
</dbReference>
<keyword evidence="1" id="KW-0560">Oxidoreductase</keyword>
<organism evidence="1 2">
    <name type="scientific">Dioscorea alata</name>
    <name type="common">Purple yam</name>
    <dbReference type="NCBI Taxonomy" id="55571"/>
    <lineage>
        <taxon>Eukaryota</taxon>
        <taxon>Viridiplantae</taxon>
        <taxon>Streptophyta</taxon>
        <taxon>Embryophyta</taxon>
        <taxon>Tracheophyta</taxon>
        <taxon>Spermatophyta</taxon>
        <taxon>Magnoliopsida</taxon>
        <taxon>Liliopsida</taxon>
        <taxon>Dioscoreales</taxon>
        <taxon>Dioscoreaceae</taxon>
        <taxon>Dioscorea</taxon>
    </lineage>
</organism>
<name>A0ACB7WR63_DIOAL</name>
<proteinExistence type="predicted"/>
<dbReference type="Proteomes" id="UP000827976">
    <property type="component" value="Chromosome 2"/>
</dbReference>
<evidence type="ECO:0000313" key="2">
    <source>
        <dbReference type="Proteomes" id="UP000827976"/>
    </source>
</evidence>
<protein>
    <submittedName>
        <fullName evidence="1">Short-chain dehydrogenase/reductase SDR protein</fullName>
        <ecNumber evidence="1">1.1.1.248</ecNumber>
    </submittedName>
</protein>
<reference evidence="2" key="1">
    <citation type="journal article" date="2022" name="Nat. Commun.">
        <title>Chromosome evolution and the genetic basis of agronomically important traits in greater yam.</title>
        <authorList>
            <person name="Bredeson J.V."/>
            <person name="Lyons J.B."/>
            <person name="Oniyinde I.O."/>
            <person name="Okereke N.R."/>
            <person name="Kolade O."/>
            <person name="Nnabue I."/>
            <person name="Nwadili C.O."/>
            <person name="Hribova E."/>
            <person name="Parker M."/>
            <person name="Nwogha J."/>
            <person name="Shu S."/>
            <person name="Carlson J."/>
            <person name="Kariba R."/>
            <person name="Muthemba S."/>
            <person name="Knop K."/>
            <person name="Barton G.J."/>
            <person name="Sherwood A.V."/>
            <person name="Lopez-Montes A."/>
            <person name="Asiedu R."/>
            <person name="Jamnadass R."/>
            <person name="Muchugi A."/>
            <person name="Goodstein D."/>
            <person name="Egesi C.N."/>
            <person name="Featherston J."/>
            <person name="Asfaw A."/>
            <person name="Simpson G.G."/>
            <person name="Dolezel J."/>
            <person name="Hendre P.S."/>
            <person name="Van Deynze A."/>
            <person name="Kumar P.L."/>
            <person name="Obidiegwu J.E."/>
            <person name="Bhattacharjee R."/>
            <person name="Rokhsar D.S."/>
        </authorList>
    </citation>
    <scope>NUCLEOTIDE SEQUENCE [LARGE SCALE GENOMIC DNA]</scope>
    <source>
        <strain evidence="2">cv. TDa95/00328</strain>
    </source>
</reference>
<evidence type="ECO:0000313" key="1">
    <source>
        <dbReference type="EMBL" id="KAH7690828.1"/>
    </source>
</evidence>
<accession>A0ACB7WR63</accession>
<sequence>MESKCKPTEKRIAVVTGANKGIGLEIVRQLANNGIMVLLTARDEKRGTEAVEKLINSGVSDVLFHQLDVSDSSSVVSLAHFIKTKFGKLDILINNAAIFGLTIHSDSYTAEEEEEEEEEEEQSEEKEMIKLLKRISVSTETYQNAEECLNINYYGTKRMTEELILLLRLSTQPKIVNVSSIFGKLEHFSNNEKIVEKLSDTNGLTEEELDELLKSFLNDFKEGKLESNGWPISVSAYKVSKMFVNVYTRIIAKKFPTFCVNSVHPGFVRTDMSWGLGTLSPDEGAKGPVMLALLPEDGPSGCFFDGTKISSI</sequence>
<gene>
    <name evidence="1" type="ORF">IHE45_02G076000</name>
</gene>
<dbReference type="EC" id="1.1.1.248" evidence="1"/>